<feature type="transmembrane region" description="Helical" evidence="8">
    <location>
        <begin position="191"/>
        <end position="220"/>
    </location>
</feature>
<feature type="compositionally biased region" description="Basic residues" evidence="9">
    <location>
        <begin position="494"/>
        <end position="503"/>
    </location>
</feature>
<dbReference type="EMBL" id="FN648841">
    <property type="protein sequence ID" value="CBN77714.1"/>
    <property type="molecule type" value="Genomic_DNA"/>
</dbReference>
<evidence type="ECO:0000256" key="7">
    <source>
        <dbReference type="ARBA" id="ARBA00023177"/>
    </source>
</evidence>
<protein>
    <recommendedName>
        <fullName evidence="8">Ammonium transporter</fullName>
    </recommendedName>
</protein>
<evidence type="ECO:0000256" key="4">
    <source>
        <dbReference type="ARBA" id="ARBA00022692"/>
    </source>
</evidence>
<dbReference type="InterPro" id="IPR029020">
    <property type="entry name" value="Ammonium/urea_transptr"/>
</dbReference>
<feature type="transmembrane region" description="Helical" evidence="8">
    <location>
        <begin position="407"/>
        <end position="430"/>
    </location>
</feature>
<feature type="domain" description="Ammonium transporter AmtB-like" evidence="10">
    <location>
        <begin position="29"/>
        <end position="453"/>
    </location>
</feature>
<accession>D8LR41</accession>
<feature type="transmembrane region" description="Helical" evidence="8">
    <location>
        <begin position="125"/>
        <end position="147"/>
    </location>
</feature>
<dbReference type="PANTHER" id="PTHR11730:SF6">
    <property type="entry name" value="AMMONIUM TRANSPORTER"/>
    <property type="match status" value="1"/>
</dbReference>
<feature type="transmembrane region" description="Helical" evidence="8">
    <location>
        <begin position="154"/>
        <end position="171"/>
    </location>
</feature>
<dbReference type="PANTHER" id="PTHR11730">
    <property type="entry name" value="AMMONIUM TRANSPORTER"/>
    <property type="match status" value="1"/>
</dbReference>
<comment type="caution">
    <text evidence="8">Lacks conserved residue(s) required for the propagation of feature annotation.</text>
</comment>
<feature type="transmembrane region" description="Helical" evidence="8">
    <location>
        <begin position="66"/>
        <end position="85"/>
    </location>
</feature>
<name>D8LR41_ECTSI</name>
<dbReference type="GO" id="GO:0097272">
    <property type="term" value="P:ammonium homeostasis"/>
    <property type="evidence" value="ECO:0007669"/>
    <property type="project" value="TreeGrafter"/>
</dbReference>
<dbReference type="PROSITE" id="PS01219">
    <property type="entry name" value="AMMONIUM_TRANSP"/>
    <property type="match status" value="1"/>
</dbReference>
<keyword evidence="3 8" id="KW-0813">Transport</keyword>
<feature type="transmembrane region" description="Helical" evidence="8">
    <location>
        <begin position="241"/>
        <end position="266"/>
    </location>
</feature>
<evidence type="ECO:0000256" key="1">
    <source>
        <dbReference type="ARBA" id="ARBA00004141"/>
    </source>
</evidence>
<dbReference type="AlphaFoldDB" id="D8LR41"/>
<comment type="subcellular location">
    <subcellularLocation>
        <location evidence="8">Cell membrane</location>
        <topology evidence="8">Multi-pass membrane protein</topology>
    </subcellularLocation>
    <subcellularLocation>
        <location evidence="1">Membrane</location>
        <topology evidence="1">Multi-pass membrane protein</topology>
    </subcellularLocation>
</comment>
<keyword evidence="6 8" id="KW-0472">Membrane</keyword>
<dbReference type="OrthoDB" id="534912at2759"/>
<evidence type="ECO:0000313" key="11">
    <source>
        <dbReference type="EMBL" id="CBN77714.1"/>
    </source>
</evidence>
<dbReference type="InterPro" id="IPR018047">
    <property type="entry name" value="Ammonium_transpt_CS"/>
</dbReference>
<reference evidence="11 12" key="1">
    <citation type="journal article" date="2010" name="Nature">
        <title>The Ectocarpus genome and the independent evolution of multicellularity in brown algae.</title>
        <authorList>
            <person name="Cock J.M."/>
            <person name="Sterck L."/>
            <person name="Rouze P."/>
            <person name="Scornet D."/>
            <person name="Allen A.E."/>
            <person name="Amoutzias G."/>
            <person name="Anthouard V."/>
            <person name="Artiguenave F."/>
            <person name="Aury J.M."/>
            <person name="Badger J.H."/>
            <person name="Beszteri B."/>
            <person name="Billiau K."/>
            <person name="Bonnet E."/>
            <person name="Bothwell J.H."/>
            <person name="Bowler C."/>
            <person name="Boyen C."/>
            <person name="Brownlee C."/>
            <person name="Carrano C.J."/>
            <person name="Charrier B."/>
            <person name="Cho G.Y."/>
            <person name="Coelho S.M."/>
            <person name="Collen J."/>
            <person name="Corre E."/>
            <person name="Da Silva C."/>
            <person name="Delage L."/>
            <person name="Delaroque N."/>
            <person name="Dittami S.M."/>
            <person name="Doulbeau S."/>
            <person name="Elias M."/>
            <person name="Farnham G."/>
            <person name="Gachon C.M."/>
            <person name="Gschloessl B."/>
            <person name="Heesch S."/>
            <person name="Jabbari K."/>
            <person name="Jubin C."/>
            <person name="Kawai H."/>
            <person name="Kimura K."/>
            <person name="Kloareg B."/>
            <person name="Kupper F.C."/>
            <person name="Lang D."/>
            <person name="Le Bail A."/>
            <person name="Leblanc C."/>
            <person name="Lerouge P."/>
            <person name="Lohr M."/>
            <person name="Lopez P.J."/>
            <person name="Martens C."/>
            <person name="Maumus F."/>
            <person name="Michel G."/>
            <person name="Miranda-Saavedra D."/>
            <person name="Morales J."/>
            <person name="Moreau H."/>
            <person name="Motomura T."/>
            <person name="Nagasato C."/>
            <person name="Napoli C.A."/>
            <person name="Nelson D.R."/>
            <person name="Nyvall-Collen P."/>
            <person name="Peters A.F."/>
            <person name="Pommier C."/>
            <person name="Potin P."/>
            <person name="Poulain J."/>
            <person name="Quesneville H."/>
            <person name="Read B."/>
            <person name="Rensing S.A."/>
            <person name="Ritter A."/>
            <person name="Rousvoal S."/>
            <person name="Samanta M."/>
            <person name="Samson G."/>
            <person name="Schroeder D.C."/>
            <person name="Segurens B."/>
            <person name="Strittmatter M."/>
            <person name="Tonon T."/>
            <person name="Tregear J.W."/>
            <person name="Valentin K."/>
            <person name="von Dassow P."/>
            <person name="Yamagishi T."/>
            <person name="Van de Peer Y."/>
            <person name="Wincker P."/>
        </authorList>
    </citation>
    <scope>NUCLEOTIDE SEQUENCE [LARGE SCALE GENOMIC DNA]</scope>
    <source>
        <strain evidence="12">Ec32 / CCAP1310/4</strain>
    </source>
</reference>
<dbReference type="Pfam" id="PF00909">
    <property type="entry name" value="Ammonium_transp"/>
    <property type="match status" value="1"/>
</dbReference>
<feature type="region of interest" description="Disordered" evidence="9">
    <location>
        <begin position="480"/>
        <end position="503"/>
    </location>
</feature>
<dbReference type="InParanoid" id="D8LR41"/>
<comment type="similarity">
    <text evidence="2 8">Belongs to the ammonia transporter channel (TC 1.A.11.2) family.</text>
</comment>
<evidence type="ECO:0000259" key="10">
    <source>
        <dbReference type="Pfam" id="PF00909"/>
    </source>
</evidence>
<dbReference type="SUPFAM" id="SSF111352">
    <property type="entry name" value="Ammonium transporter"/>
    <property type="match status" value="1"/>
</dbReference>
<dbReference type="GO" id="GO:0005886">
    <property type="term" value="C:plasma membrane"/>
    <property type="evidence" value="ECO:0007669"/>
    <property type="project" value="UniProtKB-SubCell"/>
</dbReference>
<keyword evidence="12" id="KW-1185">Reference proteome</keyword>
<dbReference type="Gene3D" id="1.10.3430.10">
    <property type="entry name" value="Ammonium transporter AmtB like domains"/>
    <property type="match status" value="1"/>
</dbReference>
<organism evidence="11 12">
    <name type="scientific">Ectocarpus siliculosus</name>
    <name type="common">Brown alga</name>
    <name type="synonym">Conferva siliculosa</name>
    <dbReference type="NCBI Taxonomy" id="2880"/>
    <lineage>
        <taxon>Eukaryota</taxon>
        <taxon>Sar</taxon>
        <taxon>Stramenopiles</taxon>
        <taxon>Ochrophyta</taxon>
        <taxon>PX clade</taxon>
        <taxon>Phaeophyceae</taxon>
        <taxon>Ectocarpales</taxon>
        <taxon>Ectocarpaceae</taxon>
        <taxon>Ectocarpus</taxon>
    </lineage>
</organism>
<feature type="transmembrane region" description="Helical" evidence="8">
    <location>
        <begin position="28"/>
        <end position="54"/>
    </location>
</feature>
<dbReference type="InterPro" id="IPR001905">
    <property type="entry name" value="Ammonium_transpt"/>
</dbReference>
<dbReference type="NCBIfam" id="TIGR00836">
    <property type="entry name" value="amt"/>
    <property type="match status" value="1"/>
</dbReference>
<gene>
    <name evidence="11" type="primary">Amt1:5</name>
    <name evidence="11" type="ORF">Esi_0062_0062</name>
</gene>
<dbReference type="InterPro" id="IPR024041">
    <property type="entry name" value="NH4_transpt_AmtB-like_dom"/>
</dbReference>
<feature type="transmembrane region" description="Helical" evidence="8">
    <location>
        <begin position="272"/>
        <end position="299"/>
    </location>
</feature>
<dbReference type="EMBL" id="FN649741">
    <property type="protein sequence ID" value="CBN77714.1"/>
    <property type="molecule type" value="Genomic_DNA"/>
</dbReference>
<evidence type="ECO:0000256" key="6">
    <source>
        <dbReference type="ARBA" id="ARBA00023136"/>
    </source>
</evidence>
<keyword evidence="4 8" id="KW-0812">Transmembrane</keyword>
<evidence type="ECO:0000256" key="5">
    <source>
        <dbReference type="ARBA" id="ARBA00022989"/>
    </source>
</evidence>
<evidence type="ECO:0000256" key="3">
    <source>
        <dbReference type="ARBA" id="ARBA00022448"/>
    </source>
</evidence>
<dbReference type="eggNOG" id="KOG0682">
    <property type="taxonomic scope" value="Eukaryota"/>
</dbReference>
<dbReference type="STRING" id="2880.D8LR41"/>
<evidence type="ECO:0000256" key="2">
    <source>
        <dbReference type="ARBA" id="ARBA00005887"/>
    </source>
</evidence>
<dbReference type="GO" id="GO:0008519">
    <property type="term" value="F:ammonium channel activity"/>
    <property type="evidence" value="ECO:0007669"/>
    <property type="project" value="InterPro"/>
</dbReference>
<evidence type="ECO:0000256" key="9">
    <source>
        <dbReference type="SAM" id="MobiDB-lite"/>
    </source>
</evidence>
<evidence type="ECO:0000313" key="12">
    <source>
        <dbReference type="Proteomes" id="UP000002630"/>
    </source>
</evidence>
<keyword evidence="5 8" id="KW-1133">Transmembrane helix</keyword>
<keyword evidence="7 8" id="KW-0924">Ammonia transport</keyword>
<dbReference type="OMA" id="HWIWSTD"/>
<dbReference type="Proteomes" id="UP000002630">
    <property type="component" value="Linkage Group LG16"/>
</dbReference>
<evidence type="ECO:0000256" key="8">
    <source>
        <dbReference type="RuleBase" id="RU362002"/>
    </source>
</evidence>
<feature type="transmembrane region" description="Helical" evidence="8">
    <location>
        <begin position="311"/>
        <end position="342"/>
    </location>
</feature>
<sequence length="503" mass="54069">MEANVTELWRIVESLQAEFDSMETDMNVMWLMVGSILVVLMQAGFAMLEAGSVCETHVKSVLVKNLLDLAVAAVMWWSIGWGIAFGEETEHGEFNQFAGPVSFFLRGGGFIDESGNYGTTEGYTWALWLFQWSFSGAAVTIVSGAVGLRITMPAYIMTAQAIVGLIYPVVVRWGWNSHGWASAWSSTRDDLLFGCGVIDFAGSGVVHTTGGVASLVMMILIGPRLGRFSGGMSIQTTEESVIIQTLGAFLLWVGWYGFNGCSALYITGSSHVAAKAMVCTTICATSAGLGVTSASLVLFQHVEPQDVVNGILSGLVAISASCAVVEVEGAFFIGLVSAVIYLGCSRFMDIVRIDDMVDAAPVHLANGVWGVIAAGLFASQEGYSASYYADRSEQCCGWLYGCGTAQILANLSFVLSILCWVGLMTFMAGFSLKYVGLLRISEESERFGADAQHGYRRVELPDIVRKVLSQVEGLVAKAADERDPPSFVSSNSGRKSKRKRPET</sequence>
<proteinExistence type="inferred from homology"/>